<organism evidence="1 2">
    <name type="scientific">Ceratodon purpureus</name>
    <name type="common">Fire moss</name>
    <name type="synonym">Dicranum purpureum</name>
    <dbReference type="NCBI Taxonomy" id="3225"/>
    <lineage>
        <taxon>Eukaryota</taxon>
        <taxon>Viridiplantae</taxon>
        <taxon>Streptophyta</taxon>
        <taxon>Embryophyta</taxon>
        <taxon>Bryophyta</taxon>
        <taxon>Bryophytina</taxon>
        <taxon>Bryopsida</taxon>
        <taxon>Dicranidae</taxon>
        <taxon>Pseudoditrichales</taxon>
        <taxon>Ditrichaceae</taxon>
        <taxon>Ceratodon</taxon>
    </lineage>
</organism>
<evidence type="ECO:0000313" key="1">
    <source>
        <dbReference type="EMBL" id="KAG0571655.1"/>
    </source>
</evidence>
<dbReference type="Proteomes" id="UP000822688">
    <property type="component" value="Chromosome V"/>
</dbReference>
<dbReference type="AlphaFoldDB" id="A0A8T0HLH7"/>
<name>A0A8T0HLH7_CERPU</name>
<dbReference type="EMBL" id="CM026426">
    <property type="protein sequence ID" value="KAG0571655.1"/>
    <property type="molecule type" value="Genomic_DNA"/>
</dbReference>
<sequence length="199" mass="23477">MNPFLDPRALYSFTARLLLQLLQDQRHTLGAVGFCDAEDDEFEELNVISKSLMGPVTDASTMFSASLSNFRLCTMLTVFNEDVCFWVRPRSTTWFSRFLLEQYDDERWVQMFRMSKRAVLALADLLWPHVHRQNTKYRLAFPVLIRVACTLFKFTHGASTIRNLCFWRCFPKTWSCFCHVFVSVNHVLRIVRTLTRFLR</sequence>
<accession>A0A8T0HLH7</accession>
<keyword evidence="2" id="KW-1185">Reference proteome</keyword>
<comment type="caution">
    <text evidence="1">The sequence shown here is derived from an EMBL/GenBank/DDBJ whole genome shotgun (WGS) entry which is preliminary data.</text>
</comment>
<reference evidence="1" key="1">
    <citation type="submission" date="2020-06" db="EMBL/GenBank/DDBJ databases">
        <title>WGS assembly of Ceratodon purpureus strain R40.</title>
        <authorList>
            <person name="Carey S.B."/>
            <person name="Jenkins J."/>
            <person name="Shu S."/>
            <person name="Lovell J.T."/>
            <person name="Sreedasyam A."/>
            <person name="Maumus F."/>
            <person name="Tiley G.P."/>
            <person name="Fernandez-Pozo N."/>
            <person name="Barry K."/>
            <person name="Chen C."/>
            <person name="Wang M."/>
            <person name="Lipzen A."/>
            <person name="Daum C."/>
            <person name="Saski C.A."/>
            <person name="Payton A.C."/>
            <person name="Mcbreen J.C."/>
            <person name="Conrad R.E."/>
            <person name="Kollar L.M."/>
            <person name="Olsson S."/>
            <person name="Huttunen S."/>
            <person name="Landis J.B."/>
            <person name="Wickett N.J."/>
            <person name="Johnson M.G."/>
            <person name="Rensing S.A."/>
            <person name="Grimwood J."/>
            <person name="Schmutz J."/>
            <person name="Mcdaniel S.F."/>
        </authorList>
    </citation>
    <scope>NUCLEOTIDE SEQUENCE</scope>
    <source>
        <strain evidence="1">R40</strain>
    </source>
</reference>
<proteinExistence type="predicted"/>
<protein>
    <submittedName>
        <fullName evidence="1">Uncharacterized protein</fullName>
    </submittedName>
</protein>
<evidence type="ECO:0000313" key="2">
    <source>
        <dbReference type="Proteomes" id="UP000822688"/>
    </source>
</evidence>
<gene>
    <name evidence="1" type="ORF">KC19_VG031300</name>
</gene>